<dbReference type="AlphaFoldDB" id="A0A1Y3B5A9"/>
<dbReference type="EMBL" id="MUJZ01042313">
    <property type="protein sequence ID" value="OTF75367.1"/>
    <property type="molecule type" value="Genomic_DNA"/>
</dbReference>
<evidence type="ECO:0000313" key="4">
    <source>
        <dbReference type="Proteomes" id="UP000194236"/>
    </source>
</evidence>
<comment type="caution">
    <text evidence="3">The sequence shown here is derived from an EMBL/GenBank/DDBJ whole genome shotgun (WGS) entry which is preliminary data.</text>
</comment>
<dbReference type="PANTHER" id="PTHR16074">
    <property type="entry name" value="BARDET-BIEDL SYNDROME 7 PROTEIN"/>
    <property type="match status" value="1"/>
</dbReference>
<feature type="domain" description="BBS7 platform" evidence="2">
    <location>
        <begin position="98"/>
        <end position="204"/>
    </location>
</feature>
<dbReference type="GO" id="GO:0005930">
    <property type="term" value="C:axoneme"/>
    <property type="evidence" value="ECO:0007669"/>
    <property type="project" value="TreeGrafter"/>
</dbReference>
<sequence>MLEVEVSIDVVVLHCDLPLDLIDCERNSAVISFNDDQNINPTDQVLVTFRCQTNTSRLEIRLRPVEGQHGTISVYIISRITPKSCQTRSYQIQPLSLHKRQYSNTSIDHPNRLSITGQFGLADAHTWLRLCIPEIPEKLSRTLSDVESEVFYYVSTMTKSILICNCGRGVITMTSDNVSTISILKDFITREATRQSIEIEIDVELMDKSLGSMLVRLYPTIRQLIRRKHREDLLEAIADLQSSDADIARQLLIDLNLNHQDGDDETIDNSSSSSSSDIRRQDVMIGLDQWFNHYIIGYDG</sequence>
<dbReference type="Proteomes" id="UP000194236">
    <property type="component" value="Unassembled WGS sequence"/>
</dbReference>
<keyword evidence="4" id="KW-1185">Reference proteome</keyword>
<dbReference type="InterPro" id="IPR056333">
    <property type="entry name" value="BBS7_pf_dom"/>
</dbReference>
<dbReference type="InterPro" id="IPR056334">
    <property type="entry name" value="BBS7_GAE_dom"/>
</dbReference>
<protein>
    <submittedName>
        <fullName evidence="3">Uncharacterized protein</fullName>
    </submittedName>
</protein>
<reference evidence="3 4" key="1">
    <citation type="submission" date="2017-03" db="EMBL/GenBank/DDBJ databases">
        <title>Genome Survey of Euroglyphus maynei.</title>
        <authorList>
            <person name="Arlian L.G."/>
            <person name="Morgan M.S."/>
            <person name="Rider S.D."/>
        </authorList>
    </citation>
    <scope>NUCLEOTIDE SEQUENCE [LARGE SCALE GENOMIC DNA]</scope>
    <source>
        <strain evidence="3">Arlian Lab</strain>
        <tissue evidence="3">Whole body</tissue>
    </source>
</reference>
<dbReference type="GO" id="GO:0036064">
    <property type="term" value="C:ciliary basal body"/>
    <property type="evidence" value="ECO:0007669"/>
    <property type="project" value="TreeGrafter"/>
</dbReference>
<evidence type="ECO:0000259" key="1">
    <source>
        <dbReference type="Pfam" id="PF23360"/>
    </source>
</evidence>
<gene>
    <name evidence="3" type="ORF">BLA29_006134</name>
</gene>
<feature type="domain" description="BBS7 GAE" evidence="1">
    <location>
        <begin position="2"/>
        <end position="90"/>
    </location>
</feature>
<dbReference type="OrthoDB" id="414590at2759"/>
<dbReference type="GO" id="GO:0008104">
    <property type="term" value="P:intracellular protein localization"/>
    <property type="evidence" value="ECO:0007669"/>
    <property type="project" value="TreeGrafter"/>
</dbReference>
<dbReference type="GO" id="GO:0043005">
    <property type="term" value="C:neuron projection"/>
    <property type="evidence" value="ECO:0007669"/>
    <property type="project" value="TreeGrafter"/>
</dbReference>
<evidence type="ECO:0000313" key="3">
    <source>
        <dbReference type="EMBL" id="OTF75367.1"/>
    </source>
</evidence>
<dbReference type="GO" id="GO:0016020">
    <property type="term" value="C:membrane"/>
    <property type="evidence" value="ECO:0007669"/>
    <property type="project" value="TreeGrafter"/>
</dbReference>
<proteinExistence type="predicted"/>
<dbReference type="PANTHER" id="PTHR16074:SF4">
    <property type="entry name" value="BARDET-BIEDL SYNDROME 7 PROTEIN"/>
    <property type="match status" value="1"/>
</dbReference>
<dbReference type="GO" id="GO:0060271">
    <property type="term" value="P:cilium assembly"/>
    <property type="evidence" value="ECO:0007669"/>
    <property type="project" value="TreeGrafter"/>
</dbReference>
<name>A0A1Y3B5A9_EURMA</name>
<dbReference type="Pfam" id="PF23361">
    <property type="entry name" value="BBS7_pf"/>
    <property type="match status" value="1"/>
</dbReference>
<dbReference type="Pfam" id="PF23360">
    <property type="entry name" value="BBS7_GAE"/>
    <property type="match status" value="1"/>
</dbReference>
<accession>A0A1Y3B5A9</accession>
<dbReference type="GO" id="GO:0034464">
    <property type="term" value="C:BBSome"/>
    <property type="evidence" value="ECO:0007669"/>
    <property type="project" value="TreeGrafter"/>
</dbReference>
<organism evidence="3 4">
    <name type="scientific">Euroglyphus maynei</name>
    <name type="common">Mayne's house dust mite</name>
    <dbReference type="NCBI Taxonomy" id="6958"/>
    <lineage>
        <taxon>Eukaryota</taxon>
        <taxon>Metazoa</taxon>
        <taxon>Ecdysozoa</taxon>
        <taxon>Arthropoda</taxon>
        <taxon>Chelicerata</taxon>
        <taxon>Arachnida</taxon>
        <taxon>Acari</taxon>
        <taxon>Acariformes</taxon>
        <taxon>Sarcoptiformes</taxon>
        <taxon>Astigmata</taxon>
        <taxon>Psoroptidia</taxon>
        <taxon>Analgoidea</taxon>
        <taxon>Pyroglyphidae</taxon>
        <taxon>Pyroglyphinae</taxon>
        <taxon>Euroglyphus</taxon>
    </lineage>
</organism>
<evidence type="ECO:0000259" key="2">
    <source>
        <dbReference type="Pfam" id="PF23361"/>
    </source>
</evidence>